<evidence type="ECO:0000256" key="3">
    <source>
        <dbReference type="ARBA" id="ARBA00022669"/>
    </source>
</evidence>
<keyword evidence="6" id="KW-0119">Carbohydrate metabolism</keyword>
<dbReference type="InterPro" id="IPR001223">
    <property type="entry name" value="Glyco_hydro18_cat"/>
</dbReference>
<evidence type="ECO:0000256" key="4">
    <source>
        <dbReference type="ARBA" id="ARBA00022801"/>
    </source>
</evidence>
<evidence type="ECO:0000313" key="14">
    <source>
        <dbReference type="EMBL" id="EKM76663.1"/>
    </source>
</evidence>
<evidence type="ECO:0000256" key="12">
    <source>
        <dbReference type="SAM" id="SignalP"/>
    </source>
</evidence>
<dbReference type="Pfam" id="PF00704">
    <property type="entry name" value="Glyco_hydro_18"/>
    <property type="match status" value="1"/>
</dbReference>
<feature type="domain" description="GH18" evidence="13">
    <location>
        <begin position="30"/>
        <end position="332"/>
    </location>
</feature>
<dbReference type="PANTHER" id="PTHR45708">
    <property type="entry name" value="ENDOCHITINASE"/>
    <property type="match status" value="1"/>
</dbReference>
<dbReference type="Proteomes" id="UP000008493">
    <property type="component" value="Unassembled WGS sequence"/>
</dbReference>
<comment type="similarity">
    <text evidence="10">Belongs to the glycosyl hydrolase 18 family.</text>
</comment>
<evidence type="ECO:0000313" key="15">
    <source>
        <dbReference type="Proteomes" id="UP000008493"/>
    </source>
</evidence>
<feature type="compositionally biased region" description="Polar residues" evidence="11">
    <location>
        <begin position="328"/>
        <end position="342"/>
    </location>
</feature>
<evidence type="ECO:0000256" key="1">
    <source>
        <dbReference type="ARBA" id="ARBA00000822"/>
    </source>
</evidence>
<dbReference type="PANTHER" id="PTHR45708:SF49">
    <property type="entry name" value="ENDOCHITINASE"/>
    <property type="match status" value="1"/>
</dbReference>
<evidence type="ECO:0000256" key="7">
    <source>
        <dbReference type="ARBA" id="ARBA00023295"/>
    </source>
</evidence>
<dbReference type="OMA" id="CPQIGAD"/>
<keyword evidence="7 9" id="KW-0326">Glycosidase</keyword>
<evidence type="ECO:0000256" key="6">
    <source>
        <dbReference type="ARBA" id="ARBA00023277"/>
    </source>
</evidence>
<dbReference type="SUPFAM" id="SSF51445">
    <property type="entry name" value="(Trans)glycosidases"/>
    <property type="match status" value="1"/>
</dbReference>
<dbReference type="GO" id="GO:0005576">
    <property type="term" value="C:extracellular region"/>
    <property type="evidence" value="ECO:0007669"/>
    <property type="project" value="TreeGrafter"/>
</dbReference>
<dbReference type="InterPro" id="IPR001579">
    <property type="entry name" value="Glyco_hydro_18_chit_AS"/>
</dbReference>
<evidence type="ECO:0000256" key="9">
    <source>
        <dbReference type="RuleBase" id="RU000489"/>
    </source>
</evidence>
<feature type="chain" id="PRO_5003886069" description="chitinase" evidence="12">
    <location>
        <begin position="24"/>
        <end position="369"/>
    </location>
</feature>
<keyword evidence="3" id="KW-0147">Chitin-binding</keyword>
<dbReference type="InParanoid" id="K5X0N2"/>
<dbReference type="InterPro" id="IPR045321">
    <property type="entry name" value="Cts1-like"/>
</dbReference>
<dbReference type="PROSITE" id="PS51910">
    <property type="entry name" value="GH18_2"/>
    <property type="match status" value="1"/>
</dbReference>
<proteinExistence type="inferred from homology"/>
<comment type="catalytic activity">
    <reaction evidence="1">
        <text>Random endo-hydrolysis of N-acetyl-beta-D-glucosaminide (1-&gt;4)-beta-linkages in chitin and chitodextrins.</text>
        <dbReference type="EC" id="3.2.1.14"/>
    </reaction>
</comment>
<dbReference type="OrthoDB" id="6020543at2759"/>
<dbReference type="GO" id="GO:0008061">
    <property type="term" value="F:chitin binding"/>
    <property type="evidence" value="ECO:0007669"/>
    <property type="project" value="UniProtKB-KW"/>
</dbReference>
<evidence type="ECO:0000256" key="11">
    <source>
        <dbReference type="SAM" id="MobiDB-lite"/>
    </source>
</evidence>
<keyword evidence="8" id="KW-0624">Polysaccharide degradation</keyword>
<feature type="region of interest" description="Disordered" evidence="11">
    <location>
        <begin position="328"/>
        <end position="369"/>
    </location>
</feature>
<keyword evidence="12" id="KW-0732">Signal</keyword>
<evidence type="ECO:0000256" key="8">
    <source>
        <dbReference type="ARBA" id="ARBA00023326"/>
    </source>
</evidence>
<gene>
    <name evidence="14" type="ORF">AGABI1DRAFT_78452</name>
</gene>
<accession>K5X0N2</accession>
<dbReference type="EMBL" id="JH971401">
    <property type="protein sequence ID" value="EKM76663.1"/>
    <property type="molecule type" value="Genomic_DNA"/>
</dbReference>
<dbReference type="CDD" id="cd02877">
    <property type="entry name" value="GH18_hevamine_XipI_class_III"/>
    <property type="match status" value="1"/>
</dbReference>
<dbReference type="RefSeq" id="XP_007332823.1">
    <property type="nucleotide sequence ID" value="XM_007332761.1"/>
</dbReference>
<dbReference type="Gene3D" id="3.20.20.80">
    <property type="entry name" value="Glycosidases"/>
    <property type="match status" value="1"/>
</dbReference>
<dbReference type="InterPro" id="IPR017853">
    <property type="entry name" value="GH"/>
</dbReference>
<evidence type="ECO:0000256" key="2">
    <source>
        <dbReference type="ARBA" id="ARBA00012729"/>
    </source>
</evidence>
<organism evidence="14 15">
    <name type="scientific">Agaricus bisporus var. burnettii (strain JB137-S8 / ATCC MYA-4627 / FGSC 10392)</name>
    <name type="common">White button mushroom</name>
    <dbReference type="NCBI Taxonomy" id="597362"/>
    <lineage>
        <taxon>Eukaryota</taxon>
        <taxon>Fungi</taxon>
        <taxon>Dikarya</taxon>
        <taxon>Basidiomycota</taxon>
        <taxon>Agaricomycotina</taxon>
        <taxon>Agaricomycetes</taxon>
        <taxon>Agaricomycetidae</taxon>
        <taxon>Agaricales</taxon>
        <taxon>Agaricineae</taxon>
        <taxon>Agaricaceae</taxon>
        <taxon>Agaricus</taxon>
    </lineage>
</organism>
<name>K5X0N2_AGABU</name>
<reference evidence="15" key="1">
    <citation type="journal article" date="2012" name="Proc. Natl. Acad. Sci. U.S.A.">
        <title>Genome sequence of the button mushroom Agaricus bisporus reveals mechanisms governing adaptation to a humic-rich ecological niche.</title>
        <authorList>
            <person name="Morin E."/>
            <person name="Kohler A."/>
            <person name="Baker A.R."/>
            <person name="Foulongne-Oriol M."/>
            <person name="Lombard V."/>
            <person name="Nagy L.G."/>
            <person name="Ohm R.A."/>
            <person name="Patyshakuliyeva A."/>
            <person name="Brun A."/>
            <person name="Aerts A.L."/>
            <person name="Bailey A.M."/>
            <person name="Billette C."/>
            <person name="Coutinho P.M."/>
            <person name="Deakin G."/>
            <person name="Doddapaneni H."/>
            <person name="Floudas D."/>
            <person name="Grimwood J."/>
            <person name="Hilden K."/>
            <person name="Kuees U."/>
            <person name="LaButti K.M."/>
            <person name="Lapidus A."/>
            <person name="Lindquist E.A."/>
            <person name="Lucas S.M."/>
            <person name="Murat C."/>
            <person name="Riley R.W."/>
            <person name="Salamov A.A."/>
            <person name="Schmutz J."/>
            <person name="Subramanian V."/>
            <person name="Woesten H.A.B."/>
            <person name="Xu J."/>
            <person name="Eastwood D.C."/>
            <person name="Foster G.D."/>
            <person name="Sonnenberg A.S."/>
            <person name="Cullen D."/>
            <person name="de Vries R.P."/>
            <person name="Lundell T."/>
            <person name="Hibbett D.S."/>
            <person name="Henrissat B."/>
            <person name="Burton K.S."/>
            <person name="Kerrigan R.W."/>
            <person name="Challen M.P."/>
            <person name="Grigoriev I.V."/>
            <person name="Martin F."/>
        </authorList>
    </citation>
    <scope>NUCLEOTIDE SEQUENCE [LARGE SCALE GENOMIC DNA]</scope>
    <source>
        <strain evidence="15">JB137-S8 / ATCC MYA-4627 / FGSC 10392</strain>
    </source>
</reference>
<dbReference type="InterPro" id="IPR050542">
    <property type="entry name" value="Glycosyl_Hydrlase18_Chitinase"/>
</dbReference>
<dbReference type="PROSITE" id="PS01095">
    <property type="entry name" value="GH18_1"/>
    <property type="match status" value="1"/>
</dbReference>
<dbReference type="GO" id="GO:0006032">
    <property type="term" value="P:chitin catabolic process"/>
    <property type="evidence" value="ECO:0007669"/>
    <property type="project" value="UniProtKB-KW"/>
</dbReference>
<dbReference type="GO" id="GO:0008843">
    <property type="term" value="F:endochitinase activity"/>
    <property type="evidence" value="ECO:0007669"/>
    <property type="project" value="UniProtKB-EC"/>
</dbReference>
<dbReference type="STRING" id="597362.K5X0N2"/>
<feature type="signal peptide" evidence="12">
    <location>
        <begin position="1"/>
        <end position="23"/>
    </location>
</feature>
<keyword evidence="4 9" id="KW-0378">Hydrolase</keyword>
<evidence type="ECO:0000256" key="5">
    <source>
        <dbReference type="ARBA" id="ARBA00023024"/>
    </source>
</evidence>
<evidence type="ECO:0000259" key="13">
    <source>
        <dbReference type="PROSITE" id="PS51910"/>
    </source>
</evidence>
<dbReference type="HOGENOM" id="CLU_007818_1_0_1"/>
<dbReference type="KEGG" id="abp:AGABI1DRAFT78452"/>
<dbReference type="eggNOG" id="KOG4701">
    <property type="taxonomic scope" value="Eukaryota"/>
</dbReference>
<keyword evidence="5" id="KW-0146">Chitin degradation</keyword>
<keyword evidence="15" id="KW-1185">Reference proteome</keyword>
<protein>
    <recommendedName>
        <fullName evidence="2">chitinase</fullName>
        <ecNumber evidence="2">3.2.1.14</ecNumber>
    </recommendedName>
</protein>
<dbReference type="EC" id="3.2.1.14" evidence="2"/>
<dbReference type="AlphaFoldDB" id="K5X0N2"/>
<dbReference type="PROSITE" id="PS51257">
    <property type="entry name" value="PROKAR_LIPOPROTEIN"/>
    <property type="match status" value="1"/>
</dbReference>
<dbReference type="GO" id="GO:0000272">
    <property type="term" value="P:polysaccharide catabolic process"/>
    <property type="evidence" value="ECO:0007669"/>
    <property type="project" value="UniProtKB-KW"/>
</dbReference>
<dbReference type="GeneID" id="18831505"/>
<evidence type="ECO:0000256" key="10">
    <source>
        <dbReference type="RuleBase" id="RU004453"/>
    </source>
</evidence>
<sequence>MALLKNYLGLIASSLIFSCGVLAFDNSRNDNVAVYWGQNSYGATHPSDTANFQKTLSTYCQDDSIDAIPAAFLNVFFGTGGLPEINMANTCNNVDNDVFPGTGLANCQFLADDIRTCQAAGKIITLSLGGATGSATLTSDAQAEAFADTIWDLFLGGSSDTRPFGDAILDGVDLDIEGGGSGSFPAFVRRIRDHAAGAGKQYFVTAAPQCPFPDANLGSVLNAVGFDAVYVQFYNNFCGIATEQNQKSTDSFHRDNWAKTQSPNPDVKIYLGAPASSTSAGSGFVDIDTLSDIATTTRSQFDSFGGVMLWDASQAFANNRYDRAIKNALTSGRASPASSPHSQKPESIKGGKSRKEKPSARVSSRFFRF</sequence>